<gene>
    <name evidence="2" type="ORF">PG999_004088</name>
</gene>
<dbReference type="EMBL" id="JAQQWP010000003">
    <property type="protein sequence ID" value="KAK8124170.1"/>
    <property type="molecule type" value="Genomic_DNA"/>
</dbReference>
<dbReference type="InterPro" id="IPR001810">
    <property type="entry name" value="F-box_dom"/>
</dbReference>
<dbReference type="Pfam" id="PF12937">
    <property type="entry name" value="F-box-like"/>
    <property type="match status" value="1"/>
</dbReference>
<name>A0AAW0R5A8_9PEZI</name>
<comment type="caution">
    <text evidence="2">The sequence shown here is derived from an EMBL/GenBank/DDBJ whole genome shotgun (WGS) entry which is preliminary data.</text>
</comment>
<keyword evidence="3" id="KW-1185">Reference proteome</keyword>
<evidence type="ECO:0000259" key="1">
    <source>
        <dbReference type="PROSITE" id="PS50181"/>
    </source>
</evidence>
<feature type="domain" description="F-box" evidence="1">
    <location>
        <begin position="2"/>
        <end position="51"/>
    </location>
</feature>
<protein>
    <recommendedName>
        <fullName evidence="1">F-box domain-containing protein</fullName>
    </recommendedName>
</protein>
<dbReference type="AlphaFoldDB" id="A0AAW0R5A8"/>
<dbReference type="PROSITE" id="PS50181">
    <property type="entry name" value="FBOX"/>
    <property type="match status" value="1"/>
</dbReference>
<reference evidence="2 3" key="1">
    <citation type="submission" date="2023-01" db="EMBL/GenBank/DDBJ databases">
        <title>Analysis of 21 Apiospora genomes using comparative genomics revels a genus with tremendous synthesis potential of carbohydrate active enzymes and secondary metabolites.</title>
        <authorList>
            <person name="Sorensen T."/>
        </authorList>
    </citation>
    <scope>NUCLEOTIDE SEQUENCE [LARGE SCALE GENOMIC DNA]</scope>
    <source>
        <strain evidence="2 3">CBS 117206</strain>
    </source>
</reference>
<evidence type="ECO:0000313" key="2">
    <source>
        <dbReference type="EMBL" id="KAK8124170.1"/>
    </source>
</evidence>
<organism evidence="2 3">
    <name type="scientific">Apiospora kogelbergensis</name>
    <dbReference type="NCBI Taxonomy" id="1337665"/>
    <lineage>
        <taxon>Eukaryota</taxon>
        <taxon>Fungi</taxon>
        <taxon>Dikarya</taxon>
        <taxon>Ascomycota</taxon>
        <taxon>Pezizomycotina</taxon>
        <taxon>Sordariomycetes</taxon>
        <taxon>Xylariomycetidae</taxon>
        <taxon>Amphisphaeriales</taxon>
        <taxon>Apiosporaceae</taxon>
        <taxon>Apiospora</taxon>
    </lineage>
</organism>
<evidence type="ECO:0000313" key="3">
    <source>
        <dbReference type="Proteomes" id="UP001392437"/>
    </source>
</evidence>
<sequence>MTGQLASLPPELLSQIVSHIDPIADKASLAHLALTNRQFRALVTPTLYHTVCLGDIAIRETDLASQEKDIVSRQKYYAIRQKHAVTGLLAFLRTVLASPDDLAPLVRSIQTKAGTWIDKEPLLGLVLEYGPRNPLLQAWEAVAVRGADNDMDPDGYWGQHAHVLAALLLPRIHTLHCSGFSGIGSPEGLEVLKGVVEKMAPEPGSAPPFWKDLTDVEFNGVWDKYPPDLDGVAYFAARWPKLKRIYTAGYIDTDEPALEGFQSLQPAASSLESLVFGPWSQVCHENLNALLQVPQALLGSASLHLFVRLRSWIPFQTDELQKSLEHQKDSLQELSVTHSYYNFDLSEEDDIDPMSFVKFTALRVLEISLAFVFGGDVVCYDEGTVHRLKDIDDPSEAQQRDCAERLLEMLPESLETIRFAQCGDEWTTRLLDSALLRVLETCAERVPRLRTIEVHVYQGMEEAIVKGGGPLLEKSFQAAKAAGLGVEVVYGSRLCVEDPYDMENYHSRFEMGL</sequence>
<dbReference type="InterPro" id="IPR036047">
    <property type="entry name" value="F-box-like_dom_sf"/>
</dbReference>
<proteinExistence type="predicted"/>
<accession>A0AAW0R5A8</accession>
<dbReference type="Proteomes" id="UP001392437">
    <property type="component" value="Unassembled WGS sequence"/>
</dbReference>
<dbReference type="SUPFAM" id="SSF81383">
    <property type="entry name" value="F-box domain"/>
    <property type="match status" value="1"/>
</dbReference>